<dbReference type="EMBL" id="AK405540">
    <property type="protein sequence ID" value="BAM20806.1"/>
    <property type="molecule type" value="mRNA"/>
</dbReference>
<accession>I4DSB6</accession>
<dbReference type="AlphaFoldDB" id="I4DSB6"/>
<organism evidence="3">
    <name type="scientific">Papilio polytes</name>
    <name type="common">Common mormon</name>
    <name type="synonym">Swallowtail butterfly</name>
    <dbReference type="NCBI Taxonomy" id="76194"/>
    <lineage>
        <taxon>Eukaryota</taxon>
        <taxon>Metazoa</taxon>
        <taxon>Ecdysozoa</taxon>
        <taxon>Arthropoda</taxon>
        <taxon>Hexapoda</taxon>
        <taxon>Insecta</taxon>
        <taxon>Pterygota</taxon>
        <taxon>Neoptera</taxon>
        <taxon>Endopterygota</taxon>
        <taxon>Lepidoptera</taxon>
        <taxon>Glossata</taxon>
        <taxon>Ditrysia</taxon>
        <taxon>Papilionoidea</taxon>
        <taxon>Papilionidae</taxon>
        <taxon>Papilioninae</taxon>
        <taxon>Papilio</taxon>
    </lineage>
</organism>
<evidence type="ECO:0000256" key="1">
    <source>
        <dbReference type="SAM" id="MobiDB-lite"/>
    </source>
</evidence>
<feature type="transmembrane region" description="Helical" evidence="2">
    <location>
        <begin position="44"/>
        <end position="62"/>
    </location>
</feature>
<feature type="non-terminal residue" evidence="3">
    <location>
        <position position="1"/>
    </location>
</feature>
<feature type="compositionally biased region" description="Low complexity" evidence="1">
    <location>
        <begin position="90"/>
        <end position="104"/>
    </location>
</feature>
<protein>
    <submittedName>
        <fullName evidence="3">Uncharacterized protein</fullName>
    </submittedName>
</protein>
<evidence type="ECO:0000313" key="3">
    <source>
        <dbReference type="EMBL" id="BAM20806.1"/>
    </source>
</evidence>
<keyword evidence="2" id="KW-0812">Transmembrane</keyword>
<proteinExistence type="evidence at transcript level"/>
<reference evidence="3" key="1">
    <citation type="journal article" date="2012" name="BMC Biol.">
        <title>Comprehensive microarray-based analysis for stage-specific larval camouflage pattern-associated genes in the swallowtail butterfly, Papilio xuthus.</title>
        <authorList>
            <person name="Futahashi R."/>
            <person name="Shirataki H."/>
            <person name="Narita T."/>
            <person name="Mita K."/>
            <person name="Fujiwara H."/>
        </authorList>
    </citation>
    <scope>NUCLEOTIDE SEQUENCE</scope>
    <source>
        <tissue evidence="3">Epidermis</tissue>
    </source>
</reference>
<evidence type="ECO:0000256" key="2">
    <source>
        <dbReference type="SAM" id="Phobius"/>
    </source>
</evidence>
<sequence>PPARSRHQTKIQIRYTTFHPFFSIPTDNFSSLTAVSFARHFHELFVLILFLSVLFFCEYCRVNKAFRWILKDTVCHKTANQRTQRRRRATPTTTPCTTGPARGTEAGGTRHPTKTLITTISK</sequence>
<feature type="region of interest" description="Disordered" evidence="1">
    <location>
        <begin position="80"/>
        <end position="111"/>
    </location>
</feature>
<keyword evidence="2" id="KW-0472">Membrane</keyword>
<name>I4DSB6_PAPPL</name>
<keyword evidence="2" id="KW-1133">Transmembrane helix</keyword>